<name>A0A6A5V8Z0_9PLEO</name>
<keyword evidence="1" id="KW-0732">Signal</keyword>
<reference evidence="2" key="1">
    <citation type="journal article" date="2020" name="Stud. Mycol.">
        <title>101 Dothideomycetes genomes: a test case for predicting lifestyles and emergence of pathogens.</title>
        <authorList>
            <person name="Haridas S."/>
            <person name="Albert R."/>
            <person name="Binder M."/>
            <person name="Bloem J."/>
            <person name="Labutti K."/>
            <person name="Salamov A."/>
            <person name="Andreopoulos B."/>
            <person name="Baker S."/>
            <person name="Barry K."/>
            <person name="Bills G."/>
            <person name="Bluhm B."/>
            <person name="Cannon C."/>
            <person name="Castanera R."/>
            <person name="Culley D."/>
            <person name="Daum C."/>
            <person name="Ezra D."/>
            <person name="Gonzalez J."/>
            <person name="Henrissat B."/>
            <person name="Kuo A."/>
            <person name="Liang C."/>
            <person name="Lipzen A."/>
            <person name="Lutzoni F."/>
            <person name="Magnuson J."/>
            <person name="Mondo S."/>
            <person name="Nolan M."/>
            <person name="Ohm R."/>
            <person name="Pangilinan J."/>
            <person name="Park H.-J."/>
            <person name="Ramirez L."/>
            <person name="Alfaro M."/>
            <person name="Sun H."/>
            <person name="Tritt A."/>
            <person name="Yoshinaga Y."/>
            <person name="Zwiers L.-H."/>
            <person name="Turgeon B."/>
            <person name="Goodwin S."/>
            <person name="Spatafora J."/>
            <person name="Crous P."/>
            <person name="Grigoriev I."/>
        </authorList>
    </citation>
    <scope>NUCLEOTIDE SEQUENCE</scope>
    <source>
        <strain evidence="2">CBS 107.79</strain>
    </source>
</reference>
<feature type="signal peptide" evidence="1">
    <location>
        <begin position="1"/>
        <end position="19"/>
    </location>
</feature>
<keyword evidence="3" id="KW-1185">Reference proteome</keyword>
<dbReference type="EMBL" id="ML976679">
    <property type="protein sequence ID" value="KAF1973671.1"/>
    <property type="molecule type" value="Genomic_DNA"/>
</dbReference>
<evidence type="ECO:0000313" key="3">
    <source>
        <dbReference type="Proteomes" id="UP000800036"/>
    </source>
</evidence>
<feature type="chain" id="PRO_5025567490" evidence="1">
    <location>
        <begin position="20"/>
        <end position="129"/>
    </location>
</feature>
<evidence type="ECO:0000313" key="2">
    <source>
        <dbReference type="EMBL" id="KAF1973671.1"/>
    </source>
</evidence>
<dbReference type="AlphaFoldDB" id="A0A6A5V8Z0"/>
<accession>A0A6A5V8Z0</accession>
<gene>
    <name evidence="2" type="ORF">BU23DRAFT_598812</name>
</gene>
<organism evidence="2 3">
    <name type="scientific">Bimuria novae-zelandiae CBS 107.79</name>
    <dbReference type="NCBI Taxonomy" id="1447943"/>
    <lineage>
        <taxon>Eukaryota</taxon>
        <taxon>Fungi</taxon>
        <taxon>Dikarya</taxon>
        <taxon>Ascomycota</taxon>
        <taxon>Pezizomycotina</taxon>
        <taxon>Dothideomycetes</taxon>
        <taxon>Pleosporomycetidae</taxon>
        <taxon>Pleosporales</taxon>
        <taxon>Massarineae</taxon>
        <taxon>Didymosphaeriaceae</taxon>
        <taxon>Bimuria</taxon>
    </lineage>
</organism>
<sequence>MYFSTTLFTLALAAAGVSAVPTGNAGLDTRQTTTPVPGVVYVQFFNGSGCQENFVEDDVFFDDGTGVCRVEPFTGTYGSFRIVTNGATRPLTLYTRTDCTTTVGGNSVKLTAGETGCFSQRIGSGSYSA</sequence>
<dbReference type="Proteomes" id="UP000800036">
    <property type="component" value="Unassembled WGS sequence"/>
</dbReference>
<protein>
    <submittedName>
        <fullName evidence="2">Uncharacterized protein</fullName>
    </submittedName>
</protein>
<evidence type="ECO:0000256" key="1">
    <source>
        <dbReference type="SAM" id="SignalP"/>
    </source>
</evidence>
<proteinExistence type="predicted"/>
<dbReference type="OrthoDB" id="3664114at2759"/>